<dbReference type="Proteomes" id="UP000094652">
    <property type="component" value="Chromosome"/>
</dbReference>
<gene>
    <name evidence="1" type="ORF">BGI42_01575</name>
</gene>
<evidence type="ECO:0000313" key="1">
    <source>
        <dbReference type="EMBL" id="AOR22497.2"/>
    </source>
</evidence>
<dbReference type="AlphaFoldDB" id="A0A1D7XGM0"/>
<dbReference type="RefSeq" id="WP_084023823.1">
    <property type="nucleotide sequence ID" value="NZ_CP017253.2"/>
</dbReference>
<dbReference type="EMBL" id="CP017253">
    <property type="protein sequence ID" value="AOR22497.2"/>
    <property type="molecule type" value="Genomic_DNA"/>
</dbReference>
<accession>A0A1D7XGM0</accession>
<dbReference type="OrthoDB" id="1677987at2"/>
<reference evidence="2" key="1">
    <citation type="submission" date="2016-09" db="EMBL/GenBank/DDBJ databases">
        <title>Genomics of Clostridium taeniosporum, an organism which forms endospores with ribbon-like appendages.</title>
        <authorList>
            <person name="Walker J.R."/>
        </authorList>
    </citation>
    <scope>NUCLEOTIDE SEQUENCE [LARGE SCALE GENOMIC DNA]</scope>
    <source>
        <strain evidence="2">1/k</strain>
    </source>
</reference>
<dbReference type="KEGG" id="ctae:BGI42_01575"/>
<organism evidence="1 2">
    <name type="scientific">Clostridium taeniosporum</name>
    <dbReference type="NCBI Taxonomy" id="394958"/>
    <lineage>
        <taxon>Bacteria</taxon>
        <taxon>Bacillati</taxon>
        <taxon>Bacillota</taxon>
        <taxon>Clostridia</taxon>
        <taxon>Eubacteriales</taxon>
        <taxon>Clostridiaceae</taxon>
        <taxon>Clostridium</taxon>
    </lineage>
</organism>
<sequence>MEELPTERSIYFHTLIFNKNIGVSSIWGYMPNPKALLGYIQHSFLQEAFYKWIHGNQKLVTKIPSLPVQIIIKEAEKLKKINKDIAIKMKHDYDKLNNLWNSPISKLDLEVKKFVKEFNGRWRGDNKQFLYLKIFRNARELGDFVISSGLITNTEKELEKKIGVPLEKWKDICEDVVKDKDNGEKFRNVLLKRLTEVF</sequence>
<evidence type="ECO:0000313" key="2">
    <source>
        <dbReference type="Proteomes" id="UP000094652"/>
    </source>
</evidence>
<protein>
    <submittedName>
        <fullName evidence="1">Uncharacterized protein</fullName>
    </submittedName>
</protein>
<keyword evidence="2" id="KW-1185">Reference proteome</keyword>
<proteinExistence type="predicted"/>
<name>A0A1D7XGM0_9CLOT</name>